<keyword evidence="3" id="KW-1185">Reference proteome</keyword>
<keyword evidence="1" id="KW-0812">Transmembrane</keyword>
<organism evidence="2 3">
    <name type="scientific">Methylopila turkensis</name>
    <dbReference type="NCBI Taxonomy" id="1437816"/>
    <lineage>
        <taxon>Bacteria</taxon>
        <taxon>Pseudomonadati</taxon>
        <taxon>Pseudomonadota</taxon>
        <taxon>Alphaproteobacteria</taxon>
        <taxon>Hyphomicrobiales</taxon>
        <taxon>Methylopilaceae</taxon>
        <taxon>Methylopila</taxon>
    </lineage>
</organism>
<comment type="caution">
    <text evidence="2">The sequence shown here is derived from an EMBL/GenBank/DDBJ whole genome shotgun (WGS) entry which is preliminary data.</text>
</comment>
<protein>
    <recommendedName>
        <fullName evidence="4">DUF2946 domain-containing protein</fullName>
    </recommendedName>
</protein>
<dbReference type="EMBL" id="BSFL01000005">
    <property type="protein sequence ID" value="GLK81799.1"/>
    <property type="molecule type" value="Genomic_DNA"/>
</dbReference>
<reference evidence="2" key="2">
    <citation type="submission" date="2023-01" db="EMBL/GenBank/DDBJ databases">
        <authorList>
            <person name="Sun Q."/>
            <person name="Evtushenko L."/>
        </authorList>
    </citation>
    <scope>NUCLEOTIDE SEQUENCE</scope>
    <source>
        <strain evidence="2">VKM B-2748</strain>
    </source>
</reference>
<accession>A0A9W6JU02</accession>
<gene>
    <name evidence="2" type="ORF">GCM10008174_35400</name>
</gene>
<feature type="transmembrane region" description="Helical" evidence="1">
    <location>
        <begin position="12"/>
        <end position="31"/>
    </location>
</feature>
<evidence type="ECO:0000313" key="3">
    <source>
        <dbReference type="Proteomes" id="UP001143309"/>
    </source>
</evidence>
<proteinExistence type="predicted"/>
<dbReference type="Proteomes" id="UP001143309">
    <property type="component" value="Unassembled WGS sequence"/>
</dbReference>
<evidence type="ECO:0008006" key="4">
    <source>
        <dbReference type="Google" id="ProtNLM"/>
    </source>
</evidence>
<keyword evidence="1" id="KW-1133">Transmembrane helix</keyword>
<evidence type="ECO:0000313" key="2">
    <source>
        <dbReference type="EMBL" id="GLK81799.1"/>
    </source>
</evidence>
<dbReference type="AlphaFoldDB" id="A0A9W6JU02"/>
<evidence type="ECO:0000256" key="1">
    <source>
        <dbReference type="SAM" id="Phobius"/>
    </source>
</evidence>
<sequence>MDVLSKARSTRVWRFCVRAAVALCLVVFGVGDAVERSLVGHSTLDSALSYAVSAEASTGVLKDHSGVHADGQSGDVDMSGQIVGHGCHGCAAIPEPMVQVATSPILRGSPLVWASVPSTAGREPLIDLPPPRA</sequence>
<name>A0A9W6JU02_9HYPH</name>
<keyword evidence="1" id="KW-0472">Membrane</keyword>
<reference evidence="2" key="1">
    <citation type="journal article" date="2014" name="Int. J. Syst. Evol. Microbiol.">
        <title>Complete genome sequence of Corynebacterium casei LMG S-19264T (=DSM 44701T), isolated from a smear-ripened cheese.</title>
        <authorList>
            <consortium name="US DOE Joint Genome Institute (JGI-PGF)"/>
            <person name="Walter F."/>
            <person name="Albersmeier A."/>
            <person name="Kalinowski J."/>
            <person name="Ruckert C."/>
        </authorList>
    </citation>
    <scope>NUCLEOTIDE SEQUENCE</scope>
    <source>
        <strain evidence="2">VKM B-2748</strain>
    </source>
</reference>
<dbReference type="RefSeq" id="WP_271202265.1">
    <property type="nucleotide sequence ID" value="NZ_BSFL01000005.1"/>
</dbReference>